<dbReference type="AlphaFoldDB" id="A0AAD7DMH4"/>
<comment type="caution">
    <text evidence="2">The sequence shown here is derived from an EMBL/GenBank/DDBJ whole genome shotgun (WGS) entry which is preliminary data.</text>
</comment>
<feature type="compositionally biased region" description="Polar residues" evidence="1">
    <location>
        <begin position="77"/>
        <end position="88"/>
    </location>
</feature>
<sequence length="121" mass="13450">MVAVLLETESGSSLGDTTESEISAPITGVGFGILPDSVEHSYTWECEIIEETTKESFAVEFLTRVRDSTWKQDTRRQTASRTGSQTRGTGKHTRRAKYPLLNSVLRMPTHFGTDAAIRLPF</sequence>
<keyword evidence="3" id="KW-1185">Reference proteome</keyword>
<dbReference type="Proteomes" id="UP001221757">
    <property type="component" value="Unassembled WGS sequence"/>
</dbReference>
<evidence type="ECO:0000313" key="3">
    <source>
        <dbReference type="Proteomes" id="UP001221757"/>
    </source>
</evidence>
<evidence type="ECO:0000256" key="1">
    <source>
        <dbReference type="SAM" id="MobiDB-lite"/>
    </source>
</evidence>
<proteinExistence type="predicted"/>
<gene>
    <name evidence="2" type="ORF">B0H17DRAFT_1132731</name>
</gene>
<evidence type="ECO:0000313" key="2">
    <source>
        <dbReference type="EMBL" id="KAJ7693022.1"/>
    </source>
</evidence>
<name>A0AAD7DMH4_MYCRO</name>
<dbReference type="EMBL" id="JARKIE010000048">
    <property type="protein sequence ID" value="KAJ7693022.1"/>
    <property type="molecule type" value="Genomic_DNA"/>
</dbReference>
<reference evidence="2" key="1">
    <citation type="submission" date="2023-03" db="EMBL/GenBank/DDBJ databases">
        <title>Massive genome expansion in bonnet fungi (Mycena s.s.) driven by repeated elements and novel gene families across ecological guilds.</title>
        <authorList>
            <consortium name="Lawrence Berkeley National Laboratory"/>
            <person name="Harder C.B."/>
            <person name="Miyauchi S."/>
            <person name="Viragh M."/>
            <person name="Kuo A."/>
            <person name="Thoen E."/>
            <person name="Andreopoulos B."/>
            <person name="Lu D."/>
            <person name="Skrede I."/>
            <person name="Drula E."/>
            <person name="Henrissat B."/>
            <person name="Morin E."/>
            <person name="Kohler A."/>
            <person name="Barry K."/>
            <person name="LaButti K."/>
            <person name="Morin E."/>
            <person name="Salamov A."/>
            <person name="Lipzen A."/>
            <person name="Mereny Z."/>
            <person name="Hegedus B."/>
            <person name="Baldrian P."/>
            <person name="Stursova M."/>
            <person name="Weitz H."/>
            <person name="Taylor A."/>
            <person name="Grigoriev I.V."/>
            <person name="Nagy L.G."/>
            <person name="Martin F."/>
            <person name="Kauserud H."/>
        </authorList>
    </citation>
    <scope>NUCLEOTIDE SEQUENCE</scope>
    <source>
        <strain evidence="2">CBHHK067</strain>
    </source>
</reference>
<protein>
    <submittedName>
        <fullName evidence="2">Uncharacterized protein</fullName>
    </submittedName>
</protein>
<accession>A0AAD7DMH4</accession>
<organism evidence="2 3">
    <name type="scientific">Mycena rosella</name>
    <name type="common">Pink bonnet</name>
    <name type="synonym">Agaricus rosellus</name>
    <dbReference type="NCBI Taxonomy" id="1033263"/>
    <lineage>
        <taxon>Eukaryota</taxon>
        <taxon>Fungi</taxon>
        <taxon>Dikarya</taxon>
        <taxon>Basidiomycota</taxon>
        <taxon>Agaricomycotina</taxon>
        <taxon>Agaricomycetes</taxon>
        <taxon>Agaricomycetidae</taxon>
        <taxon>Agaricales</taxon>
        <taxon>Marasmiineae</taxon>
        <taxon>Mycenaceae</taxon>
        <taxon>Mycena</taxon>
    </lineage>
</organism>
<feature type="region of interest" description="Disordered" evidence="1">
    <location>
        <begin position="70"/>
        <end position="94"/>
    </location>
</feature>